<evidence type="ECO:0008006" key="3">
    <source>
        <dbReference type="Google" id="ProtNLM"/>
    </source>
</evidence>
<dbReference type="STRING" id="5364.A0A5C3NA20"/>
<keyword evidence="2" id="KW-1185">Reference proteome</keyword>
<feature type="non-terminal residue" evidence="1">
    <location>
        <position position="1"/>
    </location>
</feature>
<dbReference type="AlphaFoldDB" id="A0A5C3NA20"/>
<evidence type="ECO:0000313" key="1">
    <source>
        <dbReference type="EMBL" id="TFK54102.1"/>
    </source>
</evidence>
<sequence>IEGLPRPQAAIVMQLRTGHAPLNAHLHRIQATAIPDCDHCPRIPEDVHHYLLICRKYERQRFALHRKIGRAASELSTLLNAEVKALLAYVHQTRRFRKTHGE</sequence>
<dbReference type="EMBL" id="ML213506">
    <property type="protein sequence ID" value="TFK54102.1"/>
    <property type="molecule type" value="Genomic_DNA"/>
</dbReference>
<dbReference type="OrthoDB" id="3267074at2759"/>
<accession>A0A5C3NA20</accession>
<name>A0A5C3NA20_9AGAM</name>
<proteinExistence type="predicted"/>
<organism evidence="1 2">
    <name type="scientific">Heliocybe sulcata</name>
    <dbReference type="NCBI Taxonomy" id="5364"/>
    <lineage>
        <taxon>Eukaryota</taxon>
        <taxon>Fungi</taxon>
        <taxon>Dikarya</taxon>
        <taxon>Basidiomycota</taxon>
        <taxon>Agaricomycotina</taxon>
        <taxon>Agaricomycetes</taxon>
        <taxon>Gloeophyllales</taxon>
        <taxon>Gloeophyllaceae</taxon>
        <taxon>Heliocybe</taxon>
    </lineage>
</organism>
<protein>
    <recommendedName>
        <fullName evidence="3">Reverse transcriptase zinc-binding domain-containing protein</fullName>
    </recommendedName>
</protein>
<gene>
    <name evidence="1" type="ORF">OE88DRAFT_1616051</name>
</gene>
<feature type="non-terminal residue" evidence="1">
    <location>
        <position position="102"/>
    </location>
</feature>
<dbReference type="Proteomes" id="UP000305948">
    <property type="component" value="Unassembled WGS sequence"/>
</dbReference>
<reference evidence="1 2" key="1">
    <citation type="journal article" date="2019" name="Nat. Ecol. Evol.">
        <title>Megaphylogeny resolves global patterns of mushroom evolution.</title>
        <authorList>
            <person name="Varga T."/>
            <person name="Krizsan K."/>
            <person name="Foldi C."/>
            <person name="Dima B."/>
            <person name="Sanchez-Garcia M."/>
            <person name="Sanchez-Ramirez S."/>
            <person name="Szollosi G.J."/>
            <person name="Szarkandi J.G."/>
            <person name="Papp V."/>
            <person name="Albert L."/>
            <person name="Andreopoulos W."/>
            <person name="Angelini C."/>
            <person name="Antonin V."/>
            <person name="Barry K.W."/>
            <person name="Bougher N.L."/>
            <person name="Buchanan P."/>
            <person name="Buyck B."/>
            <person name="Bense V."/>
            <person name="Catcheside P."/>
            <person name="Chovatia M."/>
            <person name="Cooper J."/>
            <person name="Damon W."/>
            <person name="Desjardin D."/>
            <person name="Finy P."/>
            <person name="Geml J."/>
            <person name="Haridas S."/>
            <person name="Hughes K."/>
            <person name="Justo A."/>
            <person name="Karasinski D."/>
            <person name="Kautmanova I."/>
            <person name="Kiss B."/>
            <person name="Kocsube S."/>
            <person name="Kotiranta H."/>
            <person name="LaButti K.M."/>
            <person name="Lechner B.E."/>
            <person name="Liimatainen K."/>
            <person name="Lipzen A."/>
            <person name="Lukacs Z."/>
            <person name="Mihaltcheva S."/>
            <person name="Morgado L.N."/>
            <person name="Niskanen T."/>
            <person name="Noordeloos M.E."/>
            <person name="Ohm R.A."/>
            <person name="Ortiz-Santana B."/>
            <person name="Ovrebo C."/>
            <person name="Racz N."/>
            <person name="Riley R."/>
            <person name="Savchenko A."/>
            <person name="Shiryaev A."/>
            <person name="Soop K."/>
            <person name="Spirin V."/>
            <person name="Szebenyi C."/>
            <person name="Tomsovsky M."/>
            <person name="Tulloss R.E."/>
            <person name="Uehling J."/>
            <person name="Grigoriev I.V."/>
            <person name="Vagvolgyi C."/>
            <person name="Papp T."/>
            <person name="Martin F.M."/>
            <person name="Miettinen O."/>
            <person name="Hibbett D.S."/>
            <person name="Nagy L.G."/>
        </authorList>
    </citation>
    <scope>NUCLEOTIDE SEQUENCE [LARGE SCALE GENOMIC DNA]</scope>
    <source>
        <strain evidence="1 2">OMC1185</strain>
    </source>
</reference>
<evidence type="ECO:0000313" key="2">
    <source>
        <dbReference type="Proteomes" id="UP000305948"/>
    </source>
</evidence>